<feature type="transmembrane region" description="Helical" evidence="1">
    <location>
        <begin position="82"/>
        <end position="100"/>
    </location>
</feature>
<evidence type="ECO:0000313" key="2">
    <source>
        <dbReference type="EMBL" id="MFC3711757.1"/>
    </source>
</evidence>
<gene>
    <name evidence="2" type="ORF">ACFOMD_04195</name>
</gene>
<dbReference type="Proteomes" id="UP001595615">
    <property type="component" value="Unassembled WGS sequence"/>
</dbReference>
<organism evidence="2 3">
    <name type="scientific">Sphingoaurantiacus capsulatus</name>
    <dbReference type="NCBI Taxonomy" id="1771310"/>
    <lineage>
        <taxon>Bacteria</taxon>
        <taxon>Pseudomonadati</taxon>
        <taxon>Pseudomonadota</taxon>
        <taxon>Alphaproteobacteria</taxon>
        <taxon>Sphingomonadales</taxon>
        <taxon>Sphingosinicellaceae</taxon>
        <taxon>Sphingoaurantiacus</taxon>
    </lineage>
</organism>
<feature type="transmembrane region" description="Helical" evidence="1">
    <location>
        <begin position="112"/>
        <end position="130"/>
    </location>
</feature>
<feature type="transmembrane region" description="Helical" evidence="1">
    <location>
        <begin position="56"/>
        <end position="75"/>
    </location>
</feature>
<comment type="caution">
    <text evidence="2">The sequence shown here is derived from an EMBL/GenBank/DDBJ whole genome shotgun (WGS) entry which is preliminary data.</text>
</comment>
<keyword evidence="1" id="KW-0472">Membrane</keyword>
<dbReference type="InterPro" id="IPR025597">
    <property type="entry name" value="DUF4345"/>
</dbReference>
<keyword evidence="3" id="KW-1185">Reference proteome</keyword>
<dbReference type="RefSeq" id="WP_380857300.1">
    <property type="nucleotide sequence ID" value="NZ_JBHRXV010000003.1"/>
</dbReference>
<evidence type="ECO:0000256" key="1">
    <source>
        <dbReference type="SAM" id="Phobius"/>
    </source>
</evidence>
<dbReference type="Pfam" id="PF14248">
    <property type="entry name" value="DUF4345"/>
    <property type="match status" value="1"/>
</dbReference>
<protein>
    <submittedName>
        <fullName evidence="2">DUF4345 domain-containing protein</fullName>
    </submittedName>
</protein>
<evidence type="ECO:0000313" key="3">
    <source>
        <dbReference type="Proteomes" id="UP001595615"/>
    </source>
</evidence>
<name>A0ABV7X947_9SPHN</name>
<reference evidence="3" key="1">
    <citation type="journal article" date="2019" name="Int. J. Syst. Evol. Microbiol.">
        <title>The Global Catalogue of Microorganisms (GCM) 10K type strain sequencing project: providing services to taxonomists for standard genome sequencing and annotation.</title>
        <authorList>
            <consortium name="The Broad Institute Genomics Platform"/>
            <consortium name="The Broad Institute Genome Sequencing Center for Infectious Disease"/>
            <person name="Wu L."/>
            <person name="Ma J."/>
        </authorList>
    </citation>
    <scope>NUCLEOTIDE SEQUENCE [LARGE SCALE GENOMIC DNA]</scope>
    <source>
        <strain evidence="3">KCTC 42644</strain>
    </source>
</reference>
<proteinExistence type="predicted"/>
<dbReference type="EMBL" id="JBHRXV010000003">
    <property type="protein sequence ID" value="MFC3711757.1"/>
    <property type="molecule type" value="Genomic_DNA"/>
</dbReference>
<sequence>MVSLPLRIVLGLVGLSIAVLGLDSALGGLDTLGMQVPRGFADTIDAEAYRIRDNHVRFLGGVWVGLGLLWIAGAVQPLRFRIAILASIGMILVGALARLSAPDLGEVLQSPVASSLAFELLVFPAIGYFFSGRPALSRARGRSNRRRLPSGTSCAPIAPRAFRRRY</sequence>
<accession>A0ABV7X947</accession>
<keyword evidence="1" id="KW-1133">Transmembrane helix</keyword>
<keyword evidence="1" id="KW-0812">Transmembrane</keyword>